<protein>
    <submittedName>
        <fullName evidence="1">Unannotated protein</fullName>
    </submittedName>
</protein>
<proteinExistence type="predicted"/>
<dbReference type="EMBL" id="CAEZTJ010000022">
    <property type="protein sequence ID" value="CAB4562745.1"/>
    <property type="molecule type" value="Genomic_DNA"/>
</dbReference>
<accession>A0A6J6DI56</accession>
<organism evidence="1">
    <name type="scientific">freshwater metagenome</name>
    <dbReference type="NCBI Taxonomy" id="449393"/>
    <lineage>
        <taxon>unclassified sequences</taxon>
        <taxon>metagenomes</taxon>
        <taxon>ecological metagenomes</taxon>
    </lineage>
</organism>
<gene>
    <name evidence="1" type="ORF">UFOPK1650_00283</name>
</gene>
<dbReference type="AlphaFoldDB" id="A0A6J6DI56"/>
<evidence type="ECO:0000313" key="1">
    <source>
        <dbReference type="EMBL" id="CAB4562745.1"/>
    </source>
</evidence>
<reference evidence="1" key="1">
    <citation type="submission" date="2020-05" db="EMBL/GenBank/DDBJ databases">
        <authorList>
            <person name="Chiriac C."/>
            <person name="Salcher M."/>
            <person name="Ghai R."/>
            <person name="Kavagutti S V."/>
        </authorList>
    </citation>
    <scope>NUCLEOTIDE SEQUENCE</scope>
</reference>
<sequence>MISQEVIEISSSKPLGILDACLGHEESQRTGVLSDVEDGVGEAECRDGPDRSLQRTLCDQLTAMLHQGFIDHHQVFKELLCGCVITPFFMPTRFRMTSLSEQESMPDGSRLEAIRLLDVDPPKSRFDLRQSLQVASYRFLDSITDADEAL</sequence>
<name>A0A6J6DI56_9ZZZZ</name>